<sequence length="45" mass="5458">MIRRFAFLEQKKSKTDTLEGATREKFYEVESILYNKDHPKMDSLY</sequence>
<name>A0AAW7DKR5_9FLAO</name>
<dbReference type="Proteomes" id="UP001173578">
    <property type="component" value="Unassembled WGS sequence"/>
</dbReference>
<evidence type="ECO:0000313" key="2">
    <source>
        <dbReference type="Proteomes" id="UP001173578"/>
    </source>
</evidence>
<dbReference type="RefSeq" id="WP_286487043.1">
    <property type="nucleotide sequence ID" value="NZ_JACALR010000008.1"/>
</dbReference>
<evidence type="ECO:0000313" key="1">
    <source>
        <dbReference type="EMBL" id="MDM1552623.1"/>
    </source>
</evidence>
<reference evidence="1" key="1">
    <citation type="submission" date="2020-06" db="EMBL/GenBank/DDBJ databases">
        <authorList>
            <person name="Dong N."/>
        </authorList>
    </citation>
    <scope>NUCLEOTIDE SEQUENCE</scope>
    <source>
        <strain evidence="1">210</strain>
    </source>
</reference>
<dbReference type="EMBL" id="JACALR010000008">
    <property type="protein sequence ID" value="MDM1552623.1"/>
    <property type="molecule type" value="Genomic_DNA"/>
</dbReference>
<proteinExistence type="predicted"/>
<protein>
    <submittedName>
        <fullName evidence="1">Uncharacterized protein</fullName>
    </submittedName>
</protein>
<organism evidence="1 2">
    <name type="scientific">Empedobacter falsenii</name>
    <dbReference type="NCBI Taxonomy" id="343874"/>
    <lineage>
        <taxon>Bacteria</taxon>
        <taxon>Pseudomonadati</taxon>
        <taxon>Bacteroidota</taxon>
        <taxon>Flavobacteriia</taxon>
        <taxon>Flavobacteriales</taxon>
        <taxon>Weeksellaceae</taxon>
        <taxon>Empedobacter</taxon>
    </lineage>
</organism>
<reference evidence="1" key="2">
    <citation type="journal article" date="2022" name="Sci. Total Environ.">
        <title>Prevalence, transmission, and molecular epidemiology of tet(X)-positive bacteria among humans, animals, and environmental niches in China: An epidemiological, and genomic-based study.</title>
        <authorList>
            <person name="Dong N."/>
            <person name="Zeng Y."/>
            <person name="Cai C."/>
            <person name="Sun C."/>
            <person name="Lu J."/>
            <person name="Liu C."/>
            <person name="Zhou H."/>
            <person name="Sun Q."/>
            <person name="Shu L."/>
            <person name="Wang H."/>
            <person name="Wang Y."/>
            <person name="Wang S."/>
            <person name="Wu C."/>
            <person name="Chan E.W."/>
            <person name="Chen G."/>
            <person name="Shen Z."/>
            <person name="Chen S."/>
            <person name="Zhang R."/>
        </authorList>
    </citation>
    <scope>NUCLEOTIDE SEQUENCE</scope>
    <source>
        <strain evidence="1">210</strain>
    </source>
</reference>
<gene>
    <name evidence="1" type="ORF">HX095_15585</name>
</gene>
<comment type="caution">
    <text evidence="1">The sequence shown here is derived from an EMBL/GenBank/DDBJ whole genome shotgun (WGS) entry which is preliminary data.</text>
</comment>
<accession>A0AAW7DKR5</accession>
<dbReference type="AlphaFoldDB" id="A0AAW7DKR5"/>